<proteinExistence type="predicted"/>
<protein>
    <submittedName>
        <fullName evidence="2">Uncharacterized protein</fullName>
    </submittedName>
</protein>
<dbReference type="AlphaFoldDB" id="A0A7W7ZBU6"/>
<evidence type="ECO:0000313" key="3">
    <source>
        <dbReference type="Proteomes" id="UP000540989"/>
    </source>
</evidence>
<gene>
    <name evidence="2" type="ORF">HDF16_001592</name>
</gene>
<accession>A0A7W7ZBU6</accession>
<name>A0A7W7ZBU6_9BACT</name>
<comment type="caution">
    <text evidence="2">The sequence shown here is derived from an EMBL/GenBank/DDBJ whole genome shotgun (WGS) entry which is preliminary data.</text>
</comment>
<evidence type="ECO:0000256" key="1">
    <source>
        <dbReference type="SAM" id="MobiDB-lite"/>
    </source>
</evidence>
<evidence type="ECO:0000313" key="2">
    <source>
        <dbReference type="EMBL" id="MBB5056907.1"/>
    </source>
</evidence>
<feature type="region of interest" description="Disordered" evidence="1">
    <location>
        <begin position="273"/>
        <end position="314"/>
    </location>
</feature>
<reference evidence="2 3" key="1">
    <citation type="submission" date="2020-08" db="EMBL/GenBank/DDBJ databases">
        <title>Genomic Encyclopedia of Type Strains, Phase IV (KMG-V): Genome sequencing to study the core and pangenomes of soil and plant-associated prokaryotes.</title>
        <authorList>
            <person name="Whitman W."/>
        </authorList>
    </citation>
    <scope>NUCLEOTIDE SEQUENCE [LARGE SCALE GENOMIC DNA]</scope>
    <source>
        <strain evidence="2 3">M8UP14</strain>
    </source>
</reference>
<organism evidence="2 3">
    <name type="scientific">Granulicella aggregans</name>
    <dbReference type="NCBI Taxonomy" id="474949"/>
    <lineage>
        <taxon>Bacteria</taxon>
        <taxon>Pseudomonadati</taxon>
        <taxon>Acidobacteriota</taxon>
        <taxon>Terriglobia</taxon>
        <taxon>Terriglobales</taxon>
        <taxon>Acidobacteriaceae</taxon>
        <taxon>Granulicella</taxon>
    </lineage>
</organism>
<dbReference type="EMBL" id="JACHIP010000002">
    <property type="protein sequence ID" value="MBB5056907.1"/>
    <property type="molecule type" value="Genomic_DNA"/>
</dbReference>
<keyword evidence="3" id="KW-1185">Reference proteome</keyword>
<dbReference type="Proteomes" id="UP000540989">
    <property type="component" value="Unassembled WGS sequence"/>
</dbReference>
<sequence length="314" mass="35649">MSTNKQTPVDIDPFLEGANIDWRGLGISPTTKQTDDHGFWNLDSDKQFKMPSVETMLRDPAIRRELAKKDPNMAAALIDEKIGEVAEEFRRRNPEYMATDRNLSAIVLFLAERHVGKAWLDDETAINRLYDCGHWTPGDLTSAYKSLLKAGKLDVPRGTRRALTEQEKLDVIAQIRTGDIENGIVNYVLWSLNGASEEYSGPADFIAKNPELSSEAAQFCWFHSRAGEVDAATFRDFQREKLAGHRLLTVHLLDKAWESWKAARKYSQLFSDGGEKPETVAPASITRRDLESLSPEESDRLYQQSLREYARSRR</sequence>
<dbReference type="RefSeq" id="WP_184215241.1">
    <property type="nucleotide sequence ID" value="NZ_JACHIP010000002.1"/>
</dbReference>